<sequence>MKKKKTKIKKNVVFQEGRCSYFVCRITSEDASVSTFKGSI</sequence>
<dbReference type="AlphaFoldDB" id="A0A0E9W3H7"/>
<reference evidence="1" key="1">
    <citation type="submission" date="2014-11" db="EMBL/GenBank/DDBJ databases">
        <authorList>
            <person name="Amaro Gonzalez C."/>
        </authorList>
    </citation>
    <scope>NUCLEOTIDE SEQUENCE</scope>
</reference>
<protein>
    <submittedName>
        <fullName evidence="1">Uncharacterized protein</fullName>
    </submittedName>
</protein>
<proteinExistence type="predicted"/>
<evidence type="ECO:0000313" key="1">
    <source>
        <dbReference type="EMBL" id="JAH84836.1"/>
    </source>
</evidence>
<accession>A0A0E9W3H7</accession>
<name>A0A0E9W3H7_ANGAN</name>
<reference evidence="1" key="2">
    <citation type="journal article" date="2015" name="Fish Shellfish Immunol.">
        <title>Early steps in the European eel (Anguilla anguilla)-Vibrio vulnificus interaction in the gills: Role of the RtxA13 toxin.</title>
        <authorList>
            <person name="Callol A."/>
            <person name="Pajuelo D."/>
            <person name="Ebbesson L."/>
            <person name="Teles M."/>
            <person name="MacKenzie S."/>
            <person name="Amaro C."/>
        </authorList>
    </citation>
    <scope>NUCLEOTIDE SEQUENCE</scope>
</reference>
<organism evidence="1">
    <name type="scientific">Anguilla anguilla</name>
    <name type="common">European freshwater eel</name>
    <name type="synonym">Muraena anguilla</name>
    <dbReference type="NCBI Taxonomy" id="7936"/>
    <lineage>
        <taxon>Eukaryota</taxon>
        <taxon>Metazoa</taxon>
        <taxon>Chordata</taxon>
        <taxon>Craniata</taxon>
        <taxon>Vertebrata</taxon>
        <taxon>Euteleostomi</taxon>
        <taxon>Actinopterygii</taxon>
        <taxon>Neopterygii</taxon>
        <taxon>Teleostei</taxon>
        <taxon>Anguilliformes</taxon>
        <taxon>Anguillidae</taxon>
        <taxon>Anguilla</taxon>
    </lineage>
</organism>
<dbReference type="EMBL" id="GBXM01023741">
    <property type="protein sequence ID" value="JAH84836.1"/>
    <property type="molecule type" value="Transcribed_RNA"/>
</dbReference>